<evidence type="ECO:0000256" key="4">
    <source>
        <dbReference type="SAM" id="SignalP"/>
    </source>
</evidence>
<keyword evidence="7" id="KW-1185">Reference proteome</keyword>
<evidence type="ECO:0000313" key="6">
    <source>
        <dbReference type="EMBL" id="MED6207606.1"/>
    </source>
</evidence>
<sequence length="118" mass="12718">MAAPKIFDMLLLTIVTYTIVVTMNVPTTEAVWCVASSKAPEDALQRGLDYACSNGADCAPIQPGGPCFLPDTILNHASYAYDSYWKNHNRDPNACNFSGTAAPIDLFTDPSTPTCPFP</sequence>
<feature type="domain" description="X8" evidence="5">
    <location>
        <begin position="31"/>
        <end position="117"/>
    </location>
</feature>
<dbReference type="Gene3D" id="1.20.58.1040">
    <property type="match status" value="1"/>
</dbReference>
<feature type="chain" id="PRO_5045293535" description="X8 domain-containing protein" evidence="4">
    <location>
        <begin position="31"/>
        <end position="118"/>
    </location>
</feature>
<keyword evidence="2" id="KW-0449">Lipoprotein</keyword>
<proteinExistence type="predicted"/>
<dbReference type="Pfam" id="PF07983">
    <property type="entry name" value="X8"/>
    <property type="match status" value="1"/>
</dbReference>
<reference evidence="6 7" key="1">
    <citation type="journal article" date="2023" name="Plants (Basel)">
        <title>Bridging the Gap: Combining Genomics and Transcriptomics Approaches to Understand Stylosanthes scabra, an Orphan Legume from the Brazilian Caatinga.</title>
        <authorList>
            <person name="Ferreira-Neto J.R.C."/>
            <person name="da Silva M.D."/>
            <person name="Binneck E."/>
            <person name="de Melo N.F."/>
            <person name="da Silva R.H."/>
            <person name="de Melo A.L.T.M."/>
            <person name="Pandolfi V."/>
            <person name="Bustamante F.O."/>
            <person name="Brasileiro-Vidal A.C."/>
            <person name="Benko-Iseppon A.M."/>
        </authorList>
    </citation>
    <scope>NUCLEOTIDE SEQUENCE [LARGE SCALE GENOMIC DNA]</scope>
    <source>
        <tissue evidence="6">Leaves</tissue>
    </source>
</reference>
<evidence type="ECO:0000256" key="2">
    <source>
        <dbReference type="ARBA" id="ARBA00022622"/>
    </source>
</evidence>
<dbReference type="PANTHER" id="PTHR31044">
    <property type="entry name" value="BETA-1,3 GLUCANASE"/>
    <property type="match status" value="1"/>
</dbReference>
<comment type="caution">
    <text evidence="6">The sequence shown here is derived from an EMBL/GenBank/DDBJ whole genome shotgun (WGS) entry which is preliminary data.</text>
</comment>
<organism evidence="6 7">
    <name type="scientific">Stylosanthes scabra</name>
    <dbReference type="NCBI Taxonomy" id="79078"/>
    <lineage>
        <taxon>Eukaryota</taxon>
        <taxon>Viridiplantae</taxon>
        <taxon>Streptophyta</taxon>
        <taxon>Embryophyta</taxon>
        <taxon>Tracheophyta</taxon>
        <taxon>Spermatophyta</taxon>
        <taxon>Magnoliopsida</taxon>
        <taxon>eudicotyledons</taxon>
        <taxon>Gunneridae</taxon>
        <taxon>Pentapetalae</taxon>
        <taxon>rosids</taxon>
        <taxon>fabids</taxon>
        <taxon>Fabales</taxon>
        <taxon>Fabaceae</taxon>
        <taxon>Papilionoideae</taxon>
        <taxon>50 kb inversion clade</taxon>
        <taxon>dalbergioids sensu lato</taxon>
        <taxon>Dalbergieae</taxon>
        <taxon>Pterocarpus clade</taxon>
        <taxon>Stylosanthes</taxon>
    </lineage>
</organism>
<keyword evidence="2" id="KW-0336">GPI-anchor</keyword>
<evidence type="ECO:0000259" key="5">
    <source>
        <dbReference type="SMART" id="SM00768"/>
    </source>
</evidence>
<accession>A0ABU6YCJ2</accession>
<gene>
    <name evidence="6" type="ORF">PIB30_037303</name>
</gene>
<comment type="subcellular location">
    <subcellularLocation>
        <location evidence="1">Cell membrane</location>
        <topology evidence="1">Lipid-anchor</topology>
        <topology evidence="1">GPI-anchor</topology>
    </subcellularLocation>
</comment>
<keyword evidence="2" id="KW-0472">Membrane</keyword>
<dbReference type="PANTHER" id="PTHR31044:SF47">
    <property type="entry name" value="CARBOHYDRATE-BINDING X8 DOMAIN SUPERFAMILY PROTEIN"/>
    <property type="match status" value="1"/>
</dbReference>
<keyword evidence="2" id="KW-0325">Glycoprotein</keyword>
<dbReference type="EMBL" id="JASCZI010241842">
    <property type="protein sequence ID" value="MED6207606.1"/>
    <property type="molecule type" value="Genomic_DNA"/>
</dbReference>
<protein>
    <recommendedName>
        <fullName evidence="5">X8 domain-containing protein</fullName>
    </recommendedName>
</protein>
<name>A0ABU6YCJ2_9FABA</name>
<dbReference type="SMART" id="SM00768">
    <property type="entry name" value="X8"/>
    <property type="match status" value="1"/>
</dbReference>
<evidence type="ECO:0000256" key="1">
    <source>
        <dbReference type="ARBA" id="ARBA00004609"/>
    </source>
</evidence>
<dbReference type="Proteomes" id="UP001341840">
    <property type="component" value="Unassembled WGS sequence"/>
</dbReference>
<evidence type="ECO:0000313" key="7">
    <source>
        <dbReference type="Proteomes" id="UP001341840"/>
    </source>
</evidence>
<evidence type="ECO:0000256" key="3">
    <source>
        <dbReference type="ARBA" id="ARBA00022729"/>
    </source>
</evidence>
<keyword evidence="3 4" id="KW-0732">Signal</keyword>
<feature type="signal peptide" evidence="4">
    <location>
        <begin position="1"/>
        <end position="30"/>
    </location>
</feature>
<dbReference type="InterPro" id="IPR044788">
    <property type="entry name" value="X8_dom_prot"/>
</dbReference>
<dbReference type="InterPro" id="IPR012946">
    <property type="entry name" value="X8"/>
</dbReference>